<proteinExistence type="predicted"/>
<evidence type="ECO:0000313" key="2">
    <source>
        <dbReference type="Proteomes" id="UP000007799"/>
    </source>
</evidence>
<accession>F2U3G8</accession>
<name>F2U3G8_SALR5</name>
<sequence length="318" mass="35298">MCDVQCGPAARWWMEEQKNNVNLLLLLHVATWLHDDDHHNNSHGVSSGKVHRGMWIVCSEHCGHRMRQQQCVRPTVIKTTLMIEDETVAVEHLAEMSSGELADIVRQGGHSVEIVSLPQQREEQQEGMSCTSCVPNIEGVCASVHSNVLCGPARWHRAGEALQPSSPASARNANTSTRHDGRARCVQMVHVDDASRRVEIKHETYATWSHVCVCVALKDAGVRGGAGTRITTHRSEIRFCPITFISTMHGAANMNVTLTGGGDLFFETGILPLHLCFARAIHRTPRHREHLQPAEGRYSQGNRVEERIDTDWCSAATT</sequence>
<keyword evidence="2" id="KW-1185">Reference proteome</keyword>
<dbReference type="AlphaFoldDB" id="F2U3G8"/>
<organism evidence="2">
    <name type="scientific">Salpingoeca rosetta (strain ATCC 50818 / BSB-021)</name>
    <dbReference type="NCBI Taxonomy" id="946362"/>
    <lineage>
        <taxon>Eukaryota</taxon>
        <taxon>Choanoflagellata</taxon>
        <taxon>Craspedida</taxon>
        <taxon>Salpingoecidae</taxon>
        <taxon>Salpingoeca</taxon>
    </lineage>
</organism>
<dbReference type="EMBL" id="GL832960">
    <property type="protein sequence ID" value="EGD82162.1"/>
    <property type="molecule type" value="Genomic_DNA"/>
</dbReference>
<dbReference type="Proteomes" id="UP000007799">
    <property type="component" value="Unassembled WGS sequence"/>
</dbReference>
<gene>
    <name evidence="1" type="ORF">PTSG_02835</name>
</gene>
<protein>
    <submittedName>
        <fullName evidence="1">Uncharacterized protein</fullName>
    </submittedName>
</protein>
<evidence type="ECO:0000313" key="1">
    <source>
        <dbReference type="EMBL" id="EGD82162.1"/>
    </source>
</evidence>
<reference evidence="1" key="1">
    <citation type="submission" date="2009-08" db="EMBL/GenBank/DDBJ databases">
        <title>Annotation of Salpingoeca rosetta.</title>
        <authorList>
            <consortium name="The Broad Institute Genome Sequencing Platform"/>
            <person name="Russ C."/>
            <person name="Cuomo C."/>
            <person name="Burger G."/>
            <person name="Gray M.W."/>
            <person name="Holland P.W.H."/>
            <person name="King N."/>
            <person name="Lang F.B.F."/>
            <person name="Roger A.J."/>
            <person name="Ruiz-Trillo I."/>
            <person name="Young S.K."/>
            <person name="Zeng Q."/>
            <person name="Gargeya S."/>
            <person name="Alvarado L."/>
            <person name="Berlin A."/>
            <person name="Chapman S.B."/>
            <person name="Chen Z."/>
            <person name="Freedman E."/>
            <person name="Gellesch M."/>
            <person name="Goldberg J."/>
            <person name="Griggs A."/>
            <person name="Gujja S."/>
            <person name="Heilman E."/>
            <person name="Heiman D."/>
            <person name="Howarth C."/>
            <person name="Mehta T."/>
            <person name="Neiman D."/>
            <person name="Pearson M."/>
            <person name="Roberts A."/>
            <person name="Saif S."/>
            <person name="Shea T."/>
            <person name="Shenoy N."/>
            <person name="Sisk P."/>
            <person name="Stolte C."/>
            <person name="Sykes S."/>
            <person name="White J."/>
            <person name="Yandava C."/>
            <person name="Haas B."/>
            <person name="Nusbaum C."/>
            <person name="Birren B."/>
        </authorList>
    </citation>
    <scope>NUCLEOTIDE SEQUENCE [LARGE SCALE GENOMIC DNA]</scope>
    <source>
        <strain evidence="1">ATCC 50818</strain>
    </source>
</reference>
<dbReference type="GeneID" id="16076931"/>
<dbReference type="RefSeq" id="XP_004996345.1">
    <property type="nucleotide sequence ID" value="XM_004996288.1"/>
</dbReference>
<dbReference type="InParanoid" id="F2U3G8"/>
<dbReference type="KEGG" id="sre:PTSG_02835"/>